<proteinExistence type="predicted"/>
<evidence type="ECO:0000256" key="1">
    <source>
        <dbReference type="SAM" id="MobiDB-lite"/>
    </source>
</evidence>
<name>A0A9N8VA91_9GLOM</name>
<protein>
    <submittedName>
        <fullName evidence="2">2078_t:CDS:1</fullName>
    </submittedName>
</protein>
<organism evidence="2 3">
    <name type="scientific">Acaulospora morrowiae</name>
    <dbReference type="NCBI Taxonomy" id="94023"/>
    <lineage>
        <taxon>Eukaryota</taxon>
        <taxon>Fungi</taxon>
        <taxon>Fungi incertae sedis</taxon>
        <taxon>Mucoromycota</taxon>
        <taxon>Glomeromycotina</taxon>
        <taxon>Glomeromycetes</taxon>
        <taxon>Diversisporales</taxon>
        <taxon>Acaulosporaceae</taxon>
        <taxon>Acaulospora</taxon>
    </lineage>
</organism>
<gene>
    <name evidence="2" type="ORF">AMORRO_LOCUS228</name>
</gene>
<dbReference type="AlphaFoldDB" id="A0A9N8VA91"/>
<sequence>MHKKSSYYALASELYYSFPPCRVAVFGKMRPLEWQLLTWLGNVYMHIGKIQETDKSSNCGDQREAKKLKHQNEQRVEKTPNPVGSKSSKAERIDTRKQSGTCPDILRRGRKFADKEMMLSLIDQLGVREDERVTKKLQRQKQVEQRLERRRIKQQEKKSARRERIEKVKKVLRNKKRPKKETEKLETK</sequence>
<comment type="caution">
    <text evidence="2">The sequence shown here is derived from an EMBL/GenBank/DDBJ whole genome shotgun (WGS) entry which is preliminary data.</text>
</comment>
<feature type="compositionally biased region" description="Basic and acidic residues" evidence="1">
    <location>
        <begin position="143"/>
        <end position="169"/>
    </location>
</feature>
<feature type="region of interest" description="Disordered" evidence="1">
    <location>
        <begin position="54"/>
        <end position="102"/>
    </location>
</feature>
<feature type="compositionally biased region" description="Basic and acidic residues" evidence="1">
    <location>
        <begin position="54"/>
        <end position="78"/>
    </location>
</feature>
<reference evidence="2" key="1">
    <citation type="submission" date="2021-06" db="EMBL/GenBank/DDBJ databases">
        <authorList>
            <person name="Kallberg Y."/>
            <person name="Tangrot J."/>
            <person name="Rosling A."/>
        </authorList>
    </citation>
    <scope>NUCLEOTIDE SEQUENCE</scope>
    <source>
        <strain evidence="2">CL551</strain>
    </source>
</reference>
<dbReference type="OrthoDB" id="2421431at2759"/>
<feature type="region of interest" description="Disordered" evidence="1">
    <location>
        <begin position="143"/>
        <end position="188"/>
    </location>
</feature>
<evidence type="ECO:0000313" key="3">
    <source>
        <dbReference type="Proteomes" id="UP000789342"/>
    </source>
</evidence>
<feature type="compositionally biased region" description="Basic residues" evidence="1">
    <location>
        <begin position="170"/>
        <end position="179"/>
    </location>
</feature>
<evidence type="ECO:0000313" key="2">
    <source>
        <dbReference type="EMBL" id="CAG8440315.1"/>
    </source>
</evidence>
<keyword evidence="3" id="KW-1185">Reference proteome</keyword>
<dbReference type="Proteomes" id="UP000789342">
    <property type="component" value="Unassembled WGS sequence"/>
</dbReference>
<accession>A0A9N8VA91</accession>
<dbReference type="EMBL" id="CAJVPV010000053">
    <property type="protein sequence ID" value="CAG8440315.1"/>
    <property type="molecule type" value="Genomic_DNA"/>
</dbReference>
<feature type="compositionally biased region" description="Basic and acidic residues" evidence="1">
    <location>
        <begin position="88"/>
        <end position="97"/>
    </location>
</feature>